<dbReference type="EMBL" id="DUJO01000015">
    <property type="protein sequence ID" value="HII73398.1"/>
    <property type="molecule type" value="Genomic_DNA"/>
</dbReference>
<dbReference type="InterPro" id="IPR011009">
    <property type="entry name" value="Kinase-like_dom_sf"/>
</dbReference>
<dbReference type="InterPro" id="IPR013105">
    <property type="entry name" value="TPR_2"/>
</dbReference>
<dbReference type="SUPFAM" id="SSF48452">
    <property type="entry name" value="TPR-like"/>
    <property type="match status" value="1"/>
</dbReference>
<comment type="caution">
    <text evidence="7">The sequence shown here is derived from an EMBL/GenBank/DDBJ whole genome shotgun (WGS) entry which is preliminary data.</text>
</comment>
<dbReference type="InterPro" id="IPR017441">
    <property type="entry name" value="Protein_kinase_ATP_BS"/>
</dbReference>
<accession>A0A832WDV4</accession>
<reference evidence="7" key="1">
    <citation type="journal article" date="2020" name="bioRxiv">
        <title>A rank-normalized archaeal taxonomy based on genome phylogeny resolves widespread incomplete and uneven classifications.</title>
        <authorList>
            <person name="Rinke C."/>
            <person name="Chuvochina M."/>
            <person name="Mussig A.J."/>
            <person name="Chaumeil P.-A."/>
            <person name="Waite D.W."/>
            <person name="Whitman W.B."/>
            <person name="Parks D.H."/>
            <person name="Hugenholtz P."/>
        </authorList>
    </citation>
    <scope>NUCLEOTIDE SEQUENCE</scope>
    <source>
        <strain evidence="7">UBA8838</strain>
    </source>
</reference>
<dbReference type="GO" id="GO:0005524">
    <property type="term" value="F:ATP binding"/>
    <property type="evidence" value="ECO:0007669"/>
    <property type="project" value="UniProtKB-KW"/>
</dbReference>
<dbReference type="Pfam" id="PF00069">
    <property type="entry name" value="Pkinase"/>
    <property type="match status" value="1"/>
</dbReference>
<dbReference type="PROSITE" id="PS00108">
    <property type="entry name" value="PROTEIN_KINASE_ST"/>
    <property type="match status" value="1"/>
</dbReference>
<gene>
    <name evidence="7" type="ORF">HA332_03175</name>
</gene>
<dbReference type="Gene3D" id="1.10.510.10">
    <property type="entry name" value="Transferase(Phosphotransferase) domain 1"/>
    <property type="match status" value="1"/>
</dbReference>
<dbReference type="GO" id="GO:0004674">
    <property type="term" value="F:protein serine/threonine kinase activity"/>
    <property type="evidence" value="ECO:0007669"/>
    <property type="project" value="TreeGrafter"/>
</dbReference>
<feature type="repeat" description="TPR" evidence="5">
    <location>
        <begin position="4"/>
        <end position="37"/>
    </location>
</feature>
<organism evidence="7 8">
    <name type="scientific">Sulfurisphaera tokodaii</name>
    <dbReference type="NCBI Taxonomy" id="111955"/>
    <lineage>
        <taxon>Archaea</taxon>
        <taxon>Thermoproteota</taxon>
        <taxon>Thermoprotei</taxon>
        <taxon>Sulfolobales</taxon>
        <taxon>Sulfolobaceae</taxon>
        <taxon>Sulfurisphaera</taxon>
    </lineage>
</organism>
<dbReference type="GO" id="GO:0005737">
    <property type="term" value="C:cytoplasm"/>
    <property type="evidence" value="ECO:0007669"/>
    <property type="project" value="TreeGrafter"/>
</dbReference>
<dbReference type="Gene3D" id="1.25.40.10">
    <property type="entry name" value="Tetratricopeptide repeat domain"/>
    <property type="match status" value="1"/>
</dbReference>
<protein>
    <submittedName>
        <fullName evidence="7">Protein kinase</fullName>
    </submittedName>
</protein>
<dbReference type="InterPro" id="IPR008271">
    <property type="entry name" value="Ser/Thr_kinase_AS"/>
</dbReference>
<feature type="domain" description="Protein kinase" evidence="6">
    <location>
        <begin position="295"/>
        <end position="588"/>
    </location>
</feature>
<sequence length="589" mass="66188">MSSCSYLINMGVSLYNSGKLKEAYEKFNEALNLCPNDENALLWKGKAEVMMGKLDEAIKTLKSMNSGEAQYYLSLALYLYSFFVKEQQKTLQEALFYATRAVRNSSNNEVTKLSYLLEVMILAEIGRVKEAWQILQNEYIYYNLGYAYIRLKQGYADDAIFSSGLIQADFTLKGLDKGFIKDLALVIKGRALIEEKKYGEAVFELQHVNINVLRLLALLYEAQAYEKMGLQDAECLTYSEIVQTLDTPLIREKMSKCTISSLSTLNPPSVLLSKPLLSLSSWNPKIWVNRKLHGYLVKEVIGEGGNGYVLKATGSDGKDYAIKVLKIGTGSGSDEYFKNLVNEAYPLVSISNNPNVVRIYAIYADELIIKNIISGNTSLYLQDPPMIVMELMNGGTLLDLLSDDKFYYSIYWRKTVYRAIASVAEALVEIHSNGFVHCDIKPQNVFLTFKPKDPADLPNINFKLGDLGGAVKVGSSVVQLTTEYAPLEAFTDKAKPSFDVFSLGITLYVLLTGVIYRPDSREMEDAFNCYKVNDMNCVTRNVTIAKQKLALWDPNVPAEVKPLLKRMIDPDPLKRPTAKEVLDQITRLK</sequence>
<keyword evidence="1" id="KW-0677">Repeat</keyword>
<dbReference type="PANTHER" id="PTHR44167">
    <property type="entry name" value="OVARIAN-SPECIFIC SERINE/THREONINE-PROTEIN KINASE LOK-RELATED"/>
    <property type="match status" value="1"/>
</dbReference>
<keyword evidence="2" id="KW-0547">Nucleotide-binding</keyword>
<keyword evidence="7" id="KW-0808">Transferase</keyword>
<evidence type="ECO:0000313" key="8">
    <source>
        <dbReference type="Proteomes" id="UP000646844"/>
    </source>
</evidence>
<dbReference type="Gene3D" id="3.30.200.20">
    <property type="entry name" value="Phosphorylase Kinase, domain 1"/>
    <property type="match status" value="1"/>
</dbReference>
<dbReference type="Pfam" id="PF07719">
    <property type="entry name" value="TPR_2"/>
    <property type="match status" value="1"/>
</dbReference>
<keyword evidence="4" id="KW-0067">ATP-binding</keyword>
<dbReference type="CDD" id="cd14014">
    <property type="entry name" value="STKc_PknB_like"/>
    <property type="match status" value="1"/>
</dbReference>
<dbReference type="RefSeq" id="WP_010980066.1">
    <property type="nucleotide sequence ID" value="NZ_BAABQO010000001.1"/>
</dbReference>
<dbReference type="AlphaFoldDB" id="A0A832WDV4"/>
<evidence type="ECO:0000256" key="2">
    <source>
        <dbReference type="ARBA" id="ARBA00022741"/>
    </source>
</evidence>
<keyword evidence="3 5" id="KW-0802">TPR repeat</keyword>
<dbReference type="PROSITE" id="PS00107">
    <property type="entry name" value="PROTEIN_KINASE_ATP"/>
    <property type="match status" value="1"/>
</dbReference>
<dbReference type="SUPFAM" id="SSF56112">
    <property type="entry name" value="Protein kinase-like (PK-like)"/>
    <property type="match status" value="1"/>
</dbReference>
<dbReference type="PROSITE" id="PS50005">
    <property type="entry name" value="TPR"/>
    <property type="match status" value="1"/>
</dbReference>
<keyword evidence="7" id="KW-0418">Kinase</keyword>
<dbReference type="SMART" id="SM00028">
    <property type="entry name" value="TPR"/>
    <property type="match status" value="1"/>
</dbReference>
<name>A0A832WDV4_9CREN</name>
<dbReference type="InterPro" id="IPR019734">
    <property type="entry name" value="TPR_rpt"/>
</dbReference>
<dbReference type="PANTHER" id="PTHR44167:SF24">
    <property type="entry name" value="SERINE_THREONINE-PROTEIN KINASE CHK2"/>
    <property type="match status" value="1"/>
</dbReference>
<dbReference type="SMART" id="SM00220">
    <property type="entry name" value="S_TKc"/>
    <property type="match status" value="1"/>
</dbReference>
<dbReference type="GeneID" id="1460055"/>
<dbReference type="Proteomes" id="UP000646844">
    <property type="component" value="Unassembled WGS sequence"/>
</dbReference>
<evidence type="ECO:0000259" key="6">
    <source>
        <dbReference type="PROSITE" id="PS50011"/>
    </source>
</evidence>
<dbReference type="PROSITE" id="PS50011">
    <property type="entry name" value="PROTEIN_KINASE_DOM"/>
    <property type="match status" value="1"/>
</dbReference>
<proteinExistence type="predicted"/>
<evidence type="ECO:0000256" key="4">
    <source>
        <dbReference type="ARBA" id="ARBA00022840"/>
    </source>
</evidence>
<evidence type="ECO:0000256" key="1">
    <source>
        <dbReference type="ARBA" id="ARBA00022737"/>
    </source>
</evidence>
<evidence type="ECO:0000256" key="5">
    <source>
        <dbReference type="PROSITE-ProRule" id="PRU00339"/>
    </source>
</evidence>
<dbReference type="InterPro" id="IPR011990">
    <property type="entry name" value="TPR-like_helical_dom_sf"/>
</dbReference>
<dbReference type="InterPro" id="IPR000719">
    <property type="entry name" value="Prot_kinase_dom"/>
</dbReference>
<evidence type="ECO:0000256" key="3">
    <source>
        <dbReference type="ARBA" id="ARBA00022803"/>
    </source>
</evidence>
<evidence type="ECO:0000313" key="7">
    <source>
        <dbReference type="EMBL" id="HII73398.1"/>
    </source>
</evidence>